<accession>A0ABR4N3W5</accession>
<dbReference type="Pfam" id="PF09298">
    <property type="entry name" value="FAA_hydrolase_N"/>
    <property type="match status" value="1"/>
</dbReference>
<comment type="similarity">
    <text evidence="2 10">Belongs to the FAH family.</text>
</comment>
<dbReference type="Pfam" id="PF01557">
    <property type="entry name" value="FAA_hydrolase"/>
    <property type="match status" value="1"/>
</dbReference>
<evidence type="ECO:0000256" key="7">
    <source>
        <dbReference type="ARBA" id="ARBA00022842"/>
    </source>
</evidence>
<keyword evidence="4 10" id="KW-0479">Metal-binding</keyword>
<dbReference type="EMBL" id="JADGIZ020000036">
    <property type="protein sequence ID" value="KAL2914174.1"/>
    <property type="molecule type" value="Genomic_DNA"/>
</dbReference>
<keyword evidence="7 10" id="KW-0460">Magnesium</keyword>
<dbReference type="InterPro" id="IPR036663">
    <property type="entry name" value="Fumarylacetoacetase_C_sf"/>
</dbReference>
<dbReference type="EC" id="3.7.1.2" evidence="3 10"/>
<evidence type="ECO:0000256" key="6">
    <source>
        <dbReference type="ARBA" id="ARBA00022837"/>
    </source>
</evidence>
<dbReference type="PANTHER" id="PTHR43069">
    <property type="entry name" value="FUMARYLACETOACETASE"/>
    <property type="match status" value="1"/>
</dbReference>
<evidence type="ECO:0000256" key="2">
    <source>
        <dbReference type="ARBA" id="ARBA00010211"/>
    </source>
</evidence>
<dbReference type="InterPro" id="IPR011234">
    <property type="entry name" value="Fumarylacetoacetase-like_C"/>
</dbReference>
<evidence type="ECO:0000256" key="5">
    <source>
        <dbReference type="ARBA" id="ARBA00022801"/>
    </source>
</evidence>
<dbReference type="SUPFAM" id="SSF63433">
    <property type="entry name" value="Fumarylacetoacetate hydrolase, FAH, N-terminal domain"/>
    <property type="match status" value="1"/>
</dbReference>
<evidence type="ECO:0000256" key="1">
    <source>
        <dbReference type="ARBA" id="ARBA00004782"/>
    </source>
</evidence>
<protein>
    <recommendedName>
        <fullName evidence="3 10">Fumarylacetoacetase</fullName>
        <ecNumber evidence="3 10">3.7.1.2</ecNumber>
    </recommendedName>
    <alternativeName>
        <fullName evidence="10">Fumarylacetoacetate hydrolase</fullName>
    </alternativeName>
</protein>
<comment type="catalytic activity">
    <reaction evidence="10">
        <text>4-fumarylacetoacetate + H2O = acetoacetate + fumarate + H(+)</text>
        <dbReference type="Rhea" id="RHEA:10244"/>
        <dbReference type="ChEBI" id="CHEBI:13705"/>
        <dbReference type="ChEBI" id="CHEBI:15377"/>
        <dbReference type="ChEBI" id="CHEBI:15378"/>
        <dbReference type="ChEBI" id="CHEBI:18034"/>
        <dbReference type="ChEBI" id="CHEBI:29806"/>
        <dbReference type="EC" id="3.7.1.2"/>
    </reaction>
</comment>
<dbReference type="Proteomes" id="UP001527925">
    <property type="component" value="Unassembled WGS sequence"/>
</dbReference>
<gene>
    <name evidence="13" type="ORF">HK105_206265</name>
</gene>
<evidence type="ECO:0000259" key="11">
    <source>
        <dbReference type="Pfam" id="PF01557"/>
    </source>
</evidence>
<reference evidence="13 14" key="1">
    <citation type="submission" date="2023-09" db="EMBL/GenBank/DDBJ databases">
        <title>Pangenome analysis of Batrachochytrium dendrobatidis and related Chytrids.</title>
        <authorList>
            <person name="Yacoub M.N."/>
            <person name="Stajich J.E."/>
            <person name="James T.Y."/>
        </authorList>
    </citation>
    <scope>NUCLEOTIDE SEQUENCE [LARGE SCALE GENOMIC DNA]</scope>
    <source>
        <strain evidence="13 14">JEL0888</strain>
    </source>
</reference>
<dbReference type="InterPro" id="IPR036462">
    <property type="entry name" value="Fumarylacetoacetase_N_sf"/>
</dbReference>
<keyword evidence="14" id="KW-1185">Reference proteome</keyword>
<name>A0ABR4N3W5_9FUNG</name>
<keyword evidence="6 10" id="KW-0106">Calcium</keyword>
<comment type="pathway">
    <text evidence="1 10">Amino-acid degradation; L-phenylalanine degradation; acetoacetate and fumarate from L-phenylalanine: step 6/6.</text>
</comment>
<proteinExistence type="inferred from homology"/>
<keyword evidence="8 10" id="KW-0828">Tyrosine catabolism</keyword>
<comment type="caution">
    <text evidence="13">The sequence shown here is derived from an EMBL/GenBank/DDBJ whole genome shotgun (WGS) entry which is preliminary data.</text>
</comment>
<evidence type="ECO:0000259" key="12">
    <source>
        <dbReference type="Pfam" id="PF09298"/>
    </source>
</evidence>
<feature type="domain" description="Fumarylacetoacetase N-terminal" evidence="12">
    <location>
        <begin position="14"/>
        <end position="121"/>
    </location>
</feature>
<dbReference type="InterPro" id="IPR005959">
    <property type="entry name" value="Fumarylacetoacetase"/>
</dbReference>
<evidence type="ECO:0000313" key="14">
    <source>
        <dbReference type="Proteomes" id="UP001527925"/>
    </source>
</evidence>
<organism evidence="13 14">
    <name type="scientific">Polyrhizophydium stewartii</name>
    <dbReference type="NCBI Taxonomy" id="2732419"/>
    <lineage>
        <taxon>Eukaryota</taxon>
        <taxon>Fungi</taxon>
        <taxon>Fungi incertae sedis</taxon>
        <taxon>Chytridiomycota</taxon>
        <taxon>Chytridiomycota incertae sedis</taxon>
        <taxon>Chytridiomycetes</taxon>
        <taxon>Rhizophydiales</taxon>
        <taxon>Rhizophydiales incertae sedis</taxon>
        <taxon>Polyrhizophydium</taxon>
    </lineage>
</organism>
<evidence type="ECO:0000256" key="9">
    <source>
        <dbReference type="ARBA" id="ARBA00023232"/>
    </source>
</evidence>
<dbReference type="InterPro" id="IPR015377">
    <property type="entry name" value="Fumarylacetoacetase_N"/>
</dbReference>
<feature type="domain" description="Fumarylacetoacetase-like C-terminal" evidence="11">
    <location>
        <begin position="127"/>
        <end position="398"/>
    </location>
</feature>
<evidence type="ECO:0000256" key="10">
    <source>
        <dbReference type="RuleBase" id="RU366008"/>
    </source>
</evidence>
<sequence length="435" mass="46533">MSFVPTEGSDFPLANIPFGVVSTAADPAPRPASAIGAFAVDLRELAAAGLFSGPLLAAHARRVFAQPTLNEFMALGRPAWREARATLQRLLAADGDPALRDNHDLRARVLVPLADVRFHLPAAIGDYTDFYASREHATNVGTMFRGRDNALMPNWLHLPVGYHGRASSVVISGTPIRRPSGLILNPATKAPEFSASRKMDFELEVAFFVGVGNKLGDRISISEADDHIFGMVLMNDWSARDIQQFEYVPLGPFLGKNFGTTISPWIVTLDALEDARVAQPTPDFEPAEYLRDAAGSKNAFDIDLEVLLKPRGHSTPSVISRSNLKYMYWSFKQQLAHHTINGCNMGTGDLCGSGTISGPAEDSLGSMLELTHNGTRPLALPGGVARAFIEDGDEIVLRGAARVADGATGGRVRLGFGDAAGVLLPAALGSVRPVA</sequence>
<keyword evidence="5 10" id="KW-0378">Hydrolase</keyword>
<dbReference type="Gene3D" id="3.90.850.10">
    <property type="entry name" value="Fumarylacetoacetase-like, C-terminal domain"/>
    <property type="match status" value="1"/>
</dbReference>
<comment type="cofactor">
    <cofactor evidence="10">
        <name>Mg(2+)</name>
        <dbReference type="ChEBI" id="CHEBI:18420"/>
    </cofactor>
    <cofactor evidence="10">
        <name>Ca(2+)</name>
        <dbReference type="ChEBI" id="CHEBI:29108"/>
    </cofactor>
</comment>
<evidence type="ECO:0000256" key="4">
    <source>
        <dbReference type="ARBA" id="ARBA00022723"/>
    </source>
</evidence>
<dbReference type="SUPFAM" id="SSF56529">
    <property type="entry name" value="FAH"/>
    <property type="match status" value="1"/>
</dbReference>
<keyword evidence="9 10" id="KW-0585">Phenylalanine catabolism</keyword>
<evidence type="ECO:0000256" key="8">
    <source>
        <dbReference type="ARBA" id="ARBA00022878"/>
    </source>
</evidence>
<dbReference type="PANTHER" id="PTHR43069:SF2">
    <property type="entry name" value="FUMARYLACETOACETASE"/>
    <property type="match status" value="1"/>
</dbReference>
<evidence type="ECO:0000313" key="13">
    <source>
        <dbReference type="EMBL" id="KAL2914174.1"/>
    </source>
</evidence>
<dbReference type="NCBIfam" id="TIGR01266">
    <property type="entry name" value="fum_ac_acetase"/>
    <property type="match status" value="1"/>
</dbReference>
<evidence type="ECO:0000256" key="3">
    <source>
        <dbReference type="ARBA" id="ARBA00012094"/>
    </source>
</evidence>
<dbReference type="Gene3D" id="2.30.30.230">
    <property type="entry name" value="Fumarylacetoacetase, N-terminal domain"/>
    <property type="match status" value="1"/>
</dbReference>